<protein>
    <submittedName>
        <fullName evidence="2">Uncharacterized protein</fullName>
    </submittedName>
</protein>
<organism evidence="2 3">
    <name type="scientific">Raphidocelis subcapitata</name>
    <dbReference type="NCBI Taxonomy" id="307507"/>
    <lineage>
        <taxon>Eukaryota</taxon>
        <taxon>Viridiplantae</taxon>
        <taxon>Chlorophyta</taxon>
        <taxon>core chlorophytes</taxon>
        <taxon>Chlorophyceae</taxon>
        <taxon>CS clade</taxon>
        <taxon>Sphaeropleales</taxon>
        <taxon>Selenastraceae</taxon>
        <taxon>Raphidocelis</taxon>
    </lineage>
</organism>
<dbReference type="Proteomes" id="UP000247498">
    <property type="component" value="Unassembled WGS sequence"/>
</dbReference>
<evidence type="ECO:0000256" key="1">
    <source>
        <dbReference type="SAM" id="MobiDB-lite"/>
    </source>
</evidence>
<reference evidence="2 3" key="1">
    <citation type="journal article" date="2018" name="Sci. Rep.">
        <title>Raphidocelis subcapitata (=Pseudokirchneriella subcapitata) provides an insight into genome evolution and environmental adaptations in the Sphaeropleales.</title>
        <authorList>
            <person name="Suzuki S."/>
            <person name="Yamaguchi H."/>
            <person name="Nakajima N."/>
            <person name="Kawachi M."/>
        </authorList>
    </citation>
    <scope>NUCLEOTIDE SEQUENCE [LARGE SCALE GENOMIC DNA]</scope>
    <source>
        <strain evidence="2 3">NIES-35</strain>
    </source>
</reference>
<proteinExistence type="predicted"/>
<evidence type="ECO:0000313" key="3">
    <source>
        <dbReference type="Proteomes" id="UP000247498"/>
    </source>
</evidence>
<gene>
    <name evidence="2" type="ORF">Rsub_07536</name>
</gene>
<accession>A0A2V0PD56</accession>
<feature type="region of interest" description="Disordered" evidence="1">
    <location>
        <begin position="148"/>
        <end position="171"/>
    </location>
</feature>
<dbReference type="InParanoid" id="A0A2V0PD56"/>
<dbReference type="EMBL" id="BDRX01000059">
    <property type="protein sequence ID" value="GBF95035.1"/>
    <property type="molecule type" value="Genomic_DNA"/>
</dbReference>
<keyword evidence="3" id="KW-1185">Reference proteome</keyword>
<name>A0A2V0PD56_9CHLO</name>
<comment type="caution">
    <text evidence="2">The sequence shown here is derived from an EMBL/GenBank/DDBJ whole genome shotgun (WGS) entry which is preliminary data.</text>
</comment>
<evidence type="ECO:0000313" key="2">
    <source>
        <dbReference type="EMBL" id="GBF95035.1"/>
    </source>
</evidence>
<dbReference type="AlphaFoldDB" id="A0A2V0PD56"/>
<feature type="region of interest" description="Disordered" evidence="1">
    <location>
        <begin position="346"/>
        <end position="380"/>
    </location>
</feature>
<feature type="compositionally biased region" description="Low complexity" evidence="1">
    <location>
        <begin position="148"/>
        <end position="162"/>
    </location>
</feature>
<sequence>MASAGIVEADASISHVTAPLPTAPAAVKPSSATGSLKMVTRQDYTDAEMGLRMSEIATFKGRYGGERSYLDPTTGKVLAKWGGSNIYEAIANACSSLYGQTPYERTQQRAAVVPAGVSSRGRKRGPPAHFGDYVQHGAKADEFEEYGAGAAAARPQRSSSGGRDVGDGAAGDAWAGALNAQRQQQWQQLQPAALQGGPGSMRSVFGAPPMGSVAAAAAAGAAAAAAVGALNAQRQQQWQQLQPAALQGGPGPMRSQQWQQLQPAALQGGPGPMRGVVGAPPMGSAAAAAAAGAAAAAAVGALNAQRQQQWQQLQPAALQGGPGPMRGVVGAPPMGSAAAAAAAAVTAALSGPGARPSSPYPPDDGADALQPPAKRAHVDG</sequence>